<feature type="transmembrane region" description="Helical" evidence="1">
    <location>
        <begin position="58"/>
        <end position="75"/>
    </location>
</feature>
<feature type="transmembrane region" description="Helical" evidence="1">
    <location>
        <begin position="87"/>
        <end position="108"/>
    </location>
</feature>
<sequence>MSTEELESLGVAARPVRTRFGRRWRGLSGSLAAGLAALALLVLGSGLASAFLGAPGPGAVPLIGHPLAAILALAAQRVADRRDGKLAGAAGVVIVADVAFVLAFFWWWP</sequence>
<dbReference type="AlphaFoldDB" id="A0A9W6R2X7"/>
<keyword evidence="3" id="KW-1185">Reference proteome</keyword>
<reference evidence="2" key="1">
    <citation type="submission" date="2023-03" db="EMBL/GenBank/DDBJ databases">
        <title>Amycolatopsis taiwanensis NBRC 103393.</title>
        <authorList>
            <person name="Ichikawa N."/>
            <person name="Sato H."/>
            <person name="Tonouchi N."/>
        </authorList>
    </citation>
    <scope>NUCLEOTIDE SEQUENCE</scope>
    <source>
        <strain evidence="2">NBRC 103393</strain>
    </source>
</reference>
<proteinExistence type="predicted"/>
<comment type="caution">
    <text evidence="2">The sequence shown here is derived from an EMBL/GenBank/DDBJ whole genome shotgun (WGS) entry which is preliminary data.</text>
</comment>
<name>A0A9W6R2X7_9PSEU</name>
<protein>
    <submittedName>
        <fullName evidence="2">Uncharacterized protein</fullName>
    </submittedName>
</protein>
<keyword evidence="1" id="KW-1133">Transmembrane helix</keyword>
<evidence type="ECO:0000313" key="3">
    <source>
        <dbReference type="Proteomes" id="UP001165136"/>
    </source>
</evidence>
<evidence type="ECO:0000256" key="1">
    <source>
        <dbReference type="SAM" id="Phobius"/>
    </source>
</evidence>
<dbReference type="EMBL" id="BSTI01000011">
    <property type="protein sequence ID" value="GLY68283.1"/>
    <property type="molecule type" value="Genomic_DNA"/>
</dbReference>
<keyword evidence="1" id="KW-0472">Membrane</keyword>
<feature type="transmembrane region" description="Helical" evidence="1">
    <location>
        <begin position="27"/>
        <end position="52"/>
    </location>
</feature>
<organism evidence="2 3">
    <name type="scientific">Amycolatopsis taiwanensis</name>
    <dbReference type="NCBI Taxonomy" id="342230"/>
    <lineage>
        <taxon>Bacteria</taxon>
        <taxon>Bacillati</taxon>
        <taxon>Actinomycetota</taxon>
        <taxon>Actinomycetes</taxon>
        <taxon>Pseudonocardiales</taxon>
        <taxon>Pseudonocardiaceae</taxon>
        <taxon>Amycolatopsis</taxon>
    </lineage>
</organism>
<dbReference type="RefSeq" id="WP_285488307.1">
    <property type="nucleotide sequence ID" value="NZ_BSTI01000011.1"/>
</dbReference>
<dbReference type="Proteomes" id="UP001165136">
    <property type="component" value="Unassembled WGS sequence"/>
</dbReference>
<evidence type="ECO:0000313" key="2">
    <source>
        <dbReference type="EMBL" id="GLY68283.1"/>
    </source>
</evidence>
<keyword evidence="1" id="KW-0812">Transmembrane</keyword>
<accession>A0A9W6R2X7</accession>
<gene>
    <name evidence="2" type="ORF">Atai01_49020</name>
</gene>